<accession>A0A5J4UC43</accession>
<evidence type="ECO:0000256" key="2">
    <source>
        <dbReference type="ARBA" id="ARBA00022803"/>
    </source>
</evidence>
<dbReference type="Pfam" id="PF14559">
    <property type="entry name" value="TPR_19"/>
    <property type="match status" value="1"/>
</dbReference>
<dbReference type="Proteomes" id="UP000324800">
    <property type="component" value="Unassembled WGS sequence"/>
</dbReference>
<evidence type="ECO:0000256" key="1">
    <source>
        <dbReference type="ARBA" id="ARBA00022737"/>
    </source>
</evidence>
<keyword evidence="1" id="KW-0677">Repeat</keyword>
<dbReference type="InterPro" id="IPR039941">
    <property type="entry name" value="TT30"/>
</dbReference>
<dbReference type="Gene3D" id="1.25.40.10">
    <property type="entry name" value="Tetratricopeptide repeat domain"/>
    <property type="match status" value="2"/>
</dbReference>
<organism evidence="3 4">
    <name type="scientific">Streblomastix strix</name>
    <dbReference type="NCBI Taxonomy" id="222440"/>
    <lineage>
        <taxon>Eukaryota</taxon>
        <taxon>Metamonada</taxon>
        <taxon>Preaxostyla</taxon>
        <taxon>Oxymonadida</taxon>
        <taxon>Streblomastigidae</taxon>
        <taxon>Streblomastix</taxon>
    </lineage>
</organism>
<evidence type="ECO:0000313" key="4">
    <source>
        <dbReference type="Proteomes" id="UP000324800"/>
    </source>
</evidence>
<evidence type="ECO:0000313" key="3">
    <source>
        <dbReference type="EMBL" id="KAA6368139.1"/>
    </source>
</evidence>
<dbReference type="PANTHER" id="PTHR20931">
    <property type="entry name" value="TETRATRICOPEPTIDE REPEAT PROTEIN 30"/>
    <property type="match status" value="1"/>
</dbReference>
<dbReference type="GO" id="GO:0120170">
    <property type="term" value="F:intraciliary transport particle B binding"/>
    <property type="evidence" value="ECO:0007669"/>
    <property type="project" value="TreeGrafter"/>
</dbReference>
<comment type="caution">
    <text evidence="3">The sequence shown here is derived from an EMBL/GenBank/DDBJ whole genome shotgun (WGS) entry which is preliminary data.</text>
</comment>
<sequence>MSQLGATATVYKLLQSQNYKEAIAHLNRLRSQFPSSRAANSLLGFAYYQNEQYNQAADIYADLTRQFPTVKQYKLSFVKSLYKGGKLDEAERQCFASRLPQNEDDSEYVHEACSFLNLIHSMIKYDKEELSASERLLKDNCINEEQDVKVIEAAILFKEKQHDRACEKFVEAIKAGGYQPHIAYNIALCHFMMRQYVMSLKSIEDIQEKAARDHEDEFGIYAGRADSIPFHAALLKDSMLIEALNLKAAIEFSLKNYIKAREALQEMPQREEYELDAVSLHNTAILNIEENIDQAIEKLFFLVNSPPFPKETVGNLLLLLCKTGDISRATELLTAAEARQQGRINTIGQSGVSGTGSLRTGIGGMQAGRLQTMQMQNARMPTGISM</sequence>
<dbReference type="InterPro" id="IPR011990">
    <property type="entry name" value="TPR-like_helical_dom_sf"/>
</dbReference>
<dbReference type="GO" id="GO:0042073">
    <property type="term" value="P:intraciliary transport"/>
    <property type="evidence" value="ECO:0007669"/>
    <property type="project" value="TreeGrafter"/>
</dbReference>
<dbReference type="SUPFAM" id="SSF48452">
    <property type="entry name" value="TPR-like"/>
    <property type="match status" value="2"/>
</dbReference>
<dbReference type="AlphaFoldDB" id="A0A5J4UC43"/>
<dbReference type="PANTHER" id="PTHR20931:SF0">
    <property type="entry name" value="TETRATRICOPEPTIDE REPEAT PROTEIN 30"/>
    <property type="match status" value="1"/>
</dbReference>
<keyword evidence="2" id="KW-0802">TPR repeat</keyword>
<proteinExistence type="predicted"/>
<name>A0A5J4UC43_9EUKA</name>
<dbReference type="GO" id="GO:0030992">
    <property type="term" value="C:intraciliary transport particle B"/>
    <property type="evidence" value="ECO:0007669"/>
    <property type="project" value="TreeGrafter"/>
</dbReference>
<reference evidence="3 4" key="1">
    <citation type="submission" date="2019-03" db="EMBL/GenBank/DDBJ databases">
        <title>Single cell metagenomics reveals metabolic interactions within the superorganism composed of flagellate Streblomastix strix and complex community of Bacteroidetes bacteria on its surface.</title>
        <authorList>
            <person name="Treitli S.C."/>
            <person name="Kolisko M."/>
            <person name="Husnik F."/>
            <person name="Keeling P."/>
            <person name="Hampl V."/>
        </authorList>
    </citation>
    <scope>NUCLEOTIDE SEQUENCE [LARGE SCALE GENOMIC DNA]</scope>
    <source>
        <strain evidence="3">ST1C</strain>
    </source>
</reference>
<dbReference type="OrthoDB" id="10249577at2759"/>
<protein>
    <submittedName>
        <fullName evidence="3">Putative Tetratricopeptide repeat protein 30A</fullName>
    </submittedName>
</protein>
<dbReference type="EMBL" id="SNRW01017647">
    <property type="protein sequence ID" value="KAA6368139.1"/>
    <property type="molecule type" value="Genomic_DNA"/>
</dbReference>
<gene>
    <name evidence="3" type="ORF">EZS28_036334</name>
</gene>
<dbReference type="GO" id="GO:0005879">
    <property type="term" value="C:axonemal microtubule"/>
    <property type="evidence" value="ECO:0007669"/>
    <property type="project" value="TreeGrafter"/>
</dbReference>